<comment type="caution">
    <text evidence="2">The sequence shown here is derived from an EMBL/GenBank/DDBJ whole genome shotgun (WGS) entry which is preliminary data.</text>
</comment>
<keyword evidence="3" id="KW-1185">Reference proteome</keyword>
<evidence type="ECO:0000256" key="1">
    <source>
        <dbReference type="SAM" id="MobiDB-lite"/>
    </source>
</evidence>
<proteinExistence type="predicted"/>
<sequence length="69" mass="8035">MNNEKMEEPKKQKAGEQSVSDLETEMEKEKETKGEYPNATRTREPSGSKPLDTKRAVDFNEWRVLLHNL</sequence>
<dbReference type="EMBL" id="JBHFFA010000001">
    <property type="protein sequence ID" value="KAL2650156.1"/>
    <property type="molecule type" value="Genomic_DNA"/>
</dbReference>
<feature type="compositionally biased region" description="Basic and acidic residues" evidence="1">
    <location>
        <begin position="25"/>
        <end position="34"/>
    </location>
</feature>
<evidence type="ECO:0000313" key="2">
    <source>
        <dbReference type="EMBL" id="KAL2650156.1"/>
    </source>
</evidence>
<protein>
    <submittedName>
        <fullName evidence="2">Uncharacterized protein</fullName>
    </submittedName>
</protein>
<feature type="compositionally biased region" description="Basic and acidic residues" evidence="1">
    <location>
        <begin position="1"/>
        <end position="14"/>
    </location>
</feature>
<accession>A0ABD1ZGU4</accession>
<reference evidence="2 3" key="1">
    <citation type="submission" date="2024-09" db="EMBL/GenBank/DDBJ databases">
        <title>Chromosome-scale assembly of Riccia fluitans.</title>
        <authorList>
            <person name="Paukszto L."/>
            <person name="Sawicki J."/>
            <person name="Karawczyk K."/>
            <person name="Piernik-Szablinska J."/>
            <person name="Szczecinska M."/>
            <person name="Mazdziarz M."/>
        </authorList>
    </citation>
    <scope>NUCLEOTIDE SEQUENCE [LARGE SCALE GENOMIC DNA]</scope>
    <source>
        <strain evidence="2">Rf_01</strain>
        <tissue evidence="2">Aerial parts of the thallus</tissue>
    </source>
</reference>
<feature type="compositionally biased region" description="Basic and acidic residues" evidence="1">
    <location>
        <begin position="41"/>
        <end position="54"/>
    </location>
</feature>
<feature type="region of interest" description="Disordered" evidence="1">
    <location>
        <begin position="1"/>
        <end position="54"/>
    </location>
</feature>
<name>A0ABD1ZGU4_9MARC</name>
<evidence type="ECO:0000313" key="3">
    <source>
        <dbReference type="Proteomes" id="UP001605036"/>
    </source>
</evidence>
<dbReference type="AlphaFoldDB" id="A0ABD1ZGU4"/>
<organism evidence="2 3">
    <name type="scientific">Riccia fluitans</name>
    <dbReference type="NCBI Taxonomy" id="41844"/>
    <lineage>
        <taxon>Eukaryota</taxon>
        <taxon>Viridiplantae</taxon>
        <taxon>Streptophyta</taxon>
        <taxon>Embryophyta</taxon>
        <taxon>Marchantiophyta</taxon>
        <taxon>Marchantiopsida</taxon>
        <taxon>Marchantiidae</taxon>
        <taxon>Marchantiales</taxon>
        <taxon>Ricciaceae</taxon>
        <taxon>Riccia</taxon>
    </lineage>
</organism>
<gene>
    <name evidence="2" type="ORF">R1flu_018284</name>
</gene>
<dbReference type="Proteomes" id="UP001605036">
    <property type="component" value="Unassembled WGS sequence"/>
</dbReference>